<sequence length="166" mass="17214">MRVLPLLLVLLVAGCGGGGQAGTGRECAPIGTLVGFGVDVEPGFFAEGHGPAELTACWGGECHDVDVSLNERTRSVDEGCTGDKPDDVCSARSEPAGGYVAFVPVPDLPEQPVEVTLRLWDGQRERVLTPTTVTPKIPQLSDTYCGASGPQASLVVDARGAVTQKP</sequence>
<dbReference type="KEGG" id="pmad:BAY61_29760"/>
<proteinExistence type="predicted"/>
<gene>
    <name evidence="1" type="ORF">SAMN05421630_10619</name>
</gene>
<protein>
    <submittedName>
        <fullName evidence="1">Uncharacterized protein</fullName>
    </submittedName>
</protein>
<dbReference type="OrthoDB" id="3828886at2"/>
<evidence type="ECO:0000313" key="1">
    <source>
        <dbReference type="EMBL" id="SDD12374.1"/>
    </source>
</evidence>
<name>A0A222VWZ8_9PSEU</name>
<evidence type="ECO:0000313" key="2">
    <source>
        <dbReference type="Proteomes" id="UP000199494"/>
    </source>
</evidence>
<keyword evidence="2" id="KW-1185">Reference proteome</keyword>
<dbReference type="EMBL" id="FMZE01000006">
    <property type="protein sequence ID" value="SDD12374.1"/>
    <property type="molecule type" value="Genomic_DNA"/>
</dbReference>
<dbReference type="Proteomes" id="UP000199494">
    <property type="component" value="Unassembled WGS sequence"/>
</dbReference>
<dbReference type="PROSITE" id="PS51257">
    <property type="entry name" value="PROKAR_LIPOPROTEIN"/>
    <property type="match status" value="1"/>
</dbReference>
<organism evidence="1 2">
    <name type="scientific">Prauserella marina</name>
    <dbReference type="NCBI Taxonomy" id="530584"/>
    <lineage>
        <taxon>Bacteria</taxon>
        <taxon>Bacillati</taxon>
        <taxon>Actinomycetota</taxon>
        <taxon>Actinomycetes</taxon>
        <taxon>Pseudonocardiales</taxon>
        <taxon>Pseudonocardiaceae</taxon>
        <taxon>Prauserella</taxon>
    </lineage>
</organism>
<dbReference type="RefSeq" id="WP_091805415.1">
    <property type="nucleotide sequence ID" value="NZ_CP016353.1"/>
</dbReference>
<accession>A0A222VWZ8</accession>
<reference evidence="1 2" key="1">
    <citation type="submission" date="2016-10" db="EMBL/GenBank/DDBJ databases">
        <authorList>
            <person name="de Groot N.N."/>
        </authorList>
    </citation>
    <scope>NUCLEOTIDE SEQUENCE [LARGE SCALE GENOMIC DNA]</scope>
    <source>
        <strain evidence="1 2">CGMCC 4.5506</strain>
    </source>
</reference>
<dbReference type="AlphaFoldDB" id="A0A222VWZ8"/>